<evidence type="ECO:0000313" key="3">
    <source>
        <dbReference type="Proteomes" id="UP001283361"/>
    </source>
</evidence>
<feature type="chain" id="PRO_5042117976" evidence="1">
    <location>
        <begin position="28"/>
        <end position="197"/>
    </location>
</feature>
<dbReference type="EMBL" id="JAWDGP010003041">
    <property type="protein sequence ID" value="KAK3778019.1"/>
    <property type="molecule type" value="Genomic_DNA"/>
</dbReference>
<dbReference type="Proteomes" id="UP001283361">
    <property type="component" value="Unassembled WGS sequence"/>
</dbReference>
<organism evidence="2 3">
    <name type="scientific">Elysia crispata</name>
    <name type="common">lettuce slug</name>
    <dbReference type="NCBI Taxonomy" id="231223"/>
    <lineage>
        <taxon>Eukaryota</taxon>
        <taxon>Metazoa</taxon>
        <taxon>Spiralia</taxon>
        <taxon>Lophotrochozoa</taxon>
        <taxon>Mollusca</taxon>
        <taxon>Gastropoda</taxon>
        <taxon>Heterobranchia</taxon>
        <taxon>Euthyneura</taxon>
        <taxon>Panpulmonata</taxon>
        <taxon>Sacoglossa</taxon>
        <taxon>Placobranchoidea</taxon>
        <taxon>Plakobranchidae</taxon>
        <taxon>Elysia</taxon>
    </lineage>
</organism>
<accession>A0AAE1DPF0</accession>
<keyword evidence="1" id="KW-0732">Signal</keyword>
<protein>
    <submittedName>
        <fullName evidence="2">Uncharacterized protein</fullName>
    </submittedName>
</protein>
<proteinExistence type="predicted"/>
<feature type="signal peptide" evidence="1">
    <location>
        <begin position="1"/>
        <end position="27"/>
    </location>
</feature>
<evidence type="ECO:0000313" key="2">
    <source>
        <dbReference type="EMBL" id="KAK3778019.1"/>
    </source>
</evidence>
<comment type="caution">
    <text evidence="2">The sequence shown here is derived from an EMBL/GenBank/DDBJ whole genome shotgun (WGS) entry which is preliminary data.</text>
</comment>
<dbReference type="AlphaFoldDB" id="A0AAE1DPF0"/>
<reference evidence="2" key="1">
    <citation type="journal article" date="2023" name="G3 (Bethesda)">
        <title>A reference genome for the long-term kleptoplast-retaining sea slug Elysia crispata morphotype clarki.</title>
        <authorList>
            <person name="Eastman K.E."/>
            <person name="Pendleton A.L."/>
            <person name="Shaikh M.A."/>
            <person name="Suttiyut T."/>
            <person name="Ogas R."/>
            <person name="Tomko P."/>
            <person name="Gavelis G."/>
            <person name="Widhalm J.R."/>
            <person name="Wisecaver J.H."/>
        </authorList>
    </citation>
    <scope>NUCLEOTIDE SEQUENCE</scope>
    <source>
        <strain evidence="2">ECLA1</strain>
    </source>
</reference>
<sequence length="197" mass="21467">MAISSPRLAMSWSSFSLTCALVSTVLALLPHVALTCSPIEGKVYTEAAMETKVAYSPVVVSGVAMRRRDSSTDPNLYNVDFEVQCVFKGVDIKQYISINDVASYHRKIPDPIQGVPACRIADSHVIPVRNNGCLAWALPARSAHHSMFGRWHSSGLPPVQPPKVAVIFTTLQAEPMTSCQTGHRARAALVRPRELTV</sequence>
<gene>
    <name evidence="2" type="ORF">RRG08_018187</name>
</gene>
<name>A0AAE1DPF0_9GAST</name>
<keyword evidence="3" id="KW-1185">Reference proteome</keyword>
<evidence type="ECO:0000256" key="1">
    <source>
        <dbReference type="SAM" id="SignalP"/>
    </source>
</evidence>